<dbReference type="InterPro" id="IPR036365">
    <property type="entry name" value="PGBD-like_sf"/>
</dbReference>
<dbReference type="InterPro" id="IPR027417">
    <property type="entry name" value="P-loop_NTPase"/>
</dbReference>
<reference evidence="3 4" key="1">
    <citation type="submission" date="2021-02" db="EMBL/GenBank/DDBJ databases">
        <title>Lysobacter arenosi sp. nov., isolated from soil of gangwondo yeongwol, south Korea.</title>
        <authorList>
            <person name="Kim K.R."/>
            <person name="Kim K.H."/>
            <person name="Jeon C.O."/>
        </authorList>
    </citation>
    <scope>NUCLEOTIDE SEQUENCE [LARGE SCALE GENOMIC DNA]</scope>
    <source>
        <strain evidence="3 4">R7</strain>
    </source>
</reference>
<dbReference type="PANTHER" id="PTHR35894:SF1">
    <property type="entry name" value="PHOSPHORIBULOKINASE _ URIDINE KINASE FAMILY"/>
    <property type="match status" value="1"/>
</dbReference>
<dbReference type="InterPro" id="IPR003593">
    <property type="entry name" value="AAA+_ATPase"/>
</dbReference>
<proteinExistence type="predicted"/>
<gene>
    <name evidence="3" type="ORF">HIV01_008260</name>
</gene>
<dbReference type="InterPro" id="IPR002477">
    <property type="entry name" value="Peptidoglycan-bd-like"/>
</dbReference>
<dbReference type="Gene3D" id="3.90.70.10">
    <property type="entry name" value="Cysteine proteinases"/>
    <property type="match status" value="1"/>
</dbReference>
<dbReference type="SUPFAM" id="SSF52540">
    <property type="entry name" value="P-loop containing nucleoside triphosphate hydrolases"/>
    <property type="match status" value="1"/>
</dbReference>
<feature type="domain" description="AAA+ ATPase" evidence="2">
    <location>
        <begin position="44"/>
        <end position="192"/>
    </location>
</feature>
<dbReference type="Gene3D" id="3.40.50.300">
    <property type="entry name" value="P-loop containing nucleotide triphosphate hydrolases"/>
    <property type="match status" value="1"/>
</dbReference>
<sequence length="547" mass="58889">MYLEHYGLTEPPFSITPDPRFVFLSERHRDALAHLLFGIGQGGGGGFVQLTGEVGTGKTTLCRLLLEQIPETTRVALVLNPRVTPVELLETICEELHLDLDGIHAQGAGGSIKALVDALNAYLLEAYAQGLRVVLIIDEAQNLSVDALEQVRLLTNLETPTQKLLQIVLLAQPELRTILARDELRQLAQRITARYHLTPLDAAETGEYLRHRFRVAGGQHFPFNAAAVRRIHAHSGGVPRLINNIAERSLLAGYAHDASVIDARWVDRAAAEVLPARSRKWWPPRAIVTVPLAVAAIALLALALTLWWPRAPALSPATASTPVASVVAKPAARTVQPALDATAVSARLDASAIPATAAWSKLLARWQLPSGANEAAVAATCPPVLAAGVYCLRGHTTLDALIAQDRPALLRLRHDGNETWALLEGADARQARLRLGDDSVAVDRIALQQLWDGEHAALWRAPAFLADTPRLGSQGAATDWVRTRLQPRYLPAQPGAVVFDAAMQQAVRQFQRDRGLDSDGLVGPATLLALAANDGDGPHLTTPEGGN</sequence>
<evidence type="ECO:0000313" key="3">
    <source>
        <dbReference type="EMBL" id="QSX76452.1"/>
    </source>
</evidence>
<keyword evidence="4" id="KW-1185">Reference proteome</keyword>
<dbReference type="Pfam" id="PF21327">
    <property type="entry name" value="GspA_C39-like"/>
    <property type="match status" value="1"/>
</dbReference>
<keyword evidence="1" id="KW-1133">Transmembrane helix</keyword>
<organism evidence="3 4">
    <name type="scientific">Lysobacter arenosi</name>
    <dbReference type="NCBI Taxonomy" id="2795387"/>
    <lineage>
        <taxon>Bacteria</taxon>
        <taxon>Pseudomonadati</taxon>
        <taxon>Pseudomonadota</taxon>
        <taxon>Gammaproteobacteria</taxon>
        <taxon>Lysobacterales</taxon>
        <taxon>Lysobacteraceae</taxon>
        <taxon>Lysobacter</taxon>
    </lineage>
</organism>
<dbReference type="EMBL" id="CP071517">
    <property type="protein sequence ID" value="QSX76452.1"/>
    <property type="molecule type" value="Genomic_DNA"/>
</dbReference>
<dbReference type="InterPro" id="IPR049945">
    <property type="entry name" value="AAA_22"/>
</dbReference>
<evidence type="ECO:0000256" key="1">
    <source>
        <dbReference type="SAM" id="Phobius"/>
    </source>
</evidence>
<dbReference type="InterPro" id="IPR036366">
    <property type="entry name" value="PGBDSf"/>
</dbReference>
<dbReference type="RefSeq" id="WP_200609525.1">
    <property type="nucleotide sequence ID" value="NZ_CP071517.1"/>
</dbReference>
<feature type="transmembrane region" description="Helical" evidence="1">
    <location>
        <begin position="286"/>
        <end position="308"/>
    </location>
</feature>
<dbReference type="PANTHER" id="PTHR35894">
    <property type="entry name" value="GENERAL SECRETION PATHWAY PROTEIN A-RELATED"/>
    <property type="match status" value="1"/>
</dbReference>
<dbReference type="CDD" id="cd00009">
    <property type="entry name" value="AAA"/>
    <property type="match status" value="1"/>
</dbReference>
<keyword evidence="1" id="KW-0472">Membrane</keyword>
<dbReference type="Gene3D" id="1.10.101.10">
    <property type="entry name" value="PGBD-like superfamily/PGBD"/>
    <property type="match status" value="1"/>
</dbReference>
<protein>
    <submittedName>
        <fullName evidence="3">AAA family ATPase</fullName>
    </submittedName>
</protein>
<dbReference type="InterPro" id="IPR048809">
    <property type="entry name" value="GspA_C39-like"/>
</dbReference>
<evidence type="ECO:0000313" key="4">
    <source>
        <dbReference type="Proteomes" id="UP000663400"/>
    </source>
</evidence>
<accession>A0ABX7RHL7</accession>
<keyword evidence="1" id="KW-0812">Transmembrane</keyword>
<evidence type="ECO:0000259" key="2">
    <source>
        <dbReference type="SMART" id="SM00382"/>
    </source>
</evidence>
<dbReference type="InterPro" id="IPR052026">
    <property type="entry name" value="ExeA_AAA_ATPase_DNA-bind"/>
</dbReference>
<dbReference type="Pfam" id="PF13401">
    <property type="entry name" value="AAA_22"/>
    <property type="match status" value="1"/>
</dbReference>
<dbReference type="SUPFAM" id="SSF47090">
    <property type="entry name" value="PGBD-like"/>
    <property type="match status" value="1"/>
</dbReference>
<dbReference type="Proteomes" id="UP000663400">
    <property type="component" value="Chromosome"/>
</dbReference>
<dbReference type="Pfam" id="PF01471">
    <property type="entry name" value="PG_binding_1"/>
    <property type="match status" value="1"/>
</dbReference>
<name>A0ABX7RHL7_9GAMM</name>
<dbReference type="SMART" id="SM00382">
    <property type="entry name" value="AAA"/>
    <property type="match status" value="1"/>
</dbReference>